<evidence type="ECO:0000313" key="3">
    <source>
        <dbReference type="EMBL" id="SNV14008.1"/>
    </source>
</evidence>
<evidence type="ECO:0000313" key="2">
    <source>
        <dbReference type="EMBL" id="AMD86096.1"/>
    </source>
</evidence>
<protein>
    <submittedName>
        <fullName evidence="3">Transposase and inactivated derivatives, IS30 family</fullName>
    </submittedName>
</protein>
<dbReference type="Proteomes" id="UP000065822">
    <property type="component" value="Chromosome"/>
</dbReference>
<evidence type="ECO:0000313" key="4">
    <source>
        <dbReference type="Proteomes" id="UP000065822"/>
    </source>
</evidence>
<dbReference type="RefSeq" id="WP_066431484.1">
    <property type="nucleotide sequence ID" value="NZ_CP014227.1"/>
</dbReference>
<dbReference type="PANTHER" id="PTHR10948:SF23">
    <property type="entry name" value="TRANSPOSASE INSI FOR INSERTION SEQUENCE ELEMENT IS30A-RELATED"/>
    <property type="match status" value="1"/>
</dbReference>
<dbReference type="KEGG" id="chg:AXF12_11610"/>
<dbReference type="PANTHER" id="PTHR10948">
    <property type="entry name" value="TRANSPOSASE"/>
    <property type="match status" value="1"/>
</dbReference>
<dbReference type="EMBL" id="LT906449">
    <property type="protein sequence ID" value="SNV14008.1"/>
    <property type="molecule type" value="Genomic_DNA"/>
</dbReference>
<dbReference type="Proteomes" id="UP000215539">
    <property type="component" value="Chromosome 1"/>
</dbReference>
<dbReference type="GO" id="GO:0032196">
    <property type="term" value="P:transposition"/>
    <property type="evidence" value="ECO:0007669"/>
    <property type="project" value="TreeGrafter"/>
</dbReference>
<evidence type="ECO:0000313" key="5">
    <source>
        <dbReference type="Proteomes" id="UP000215539"/>
    </source>
</evidence>
<proteinExistence type="predicted"/>
<dbReference type="Pfam" id="PF13936">
    <property type="entry name" value="HTH_38"/>
    <property type="match status" value="1"/>
</dbReference>
<dbReference type="InterPro" id="IPR025246">
    <property type="entry name" value="IS30-like_HTH"/>
</dbReference>
<feature type="domain" description="Transposase IS30-like HTH" evidence="1">
    <location>
        <begin position="5"/>
        <end position="47"/>
    </location>
</feature>
<reference evidence="3 5" key="2">
    <citation type="submission" date="2017-06" db="EMBL/GenBank/DDBJ databases">
        <authorList>
            <consortium name="Pathogen Informatics"/>
        </authorList>
    </citation>
    <scope>NUCLEOTIDE SEQUENCE [LARGE SCALE GENOMIC DNA]</scope>
    <source>
        <strain evidence="3 5">NCTC12947</strain>
    </source>
</reference>
<dbReference type="AlphaFoldDB" id="A0AAX2H1A5"/>
<reference evidence="2 4" key="1">
    <citation type="submission" date="2016-02" db="EMBL/GenBank/DDBJ databases">
        <authorList>
            <person name="Holder M.E."/>
            <person name="Ajami N.J."/>
            <person name="Petrosino J.F."/>
        </authorList>
    </citation>
    <scope>NUCLEOTIDE SEQUENCE [LARGE SCALE GENOMIC DNA]</scope>
    <source>
        <strain evidence="2 4">CCUG 32990</strain>
    </source>
</reference>
<dbReference type="EMBL" id="CP014227">
    <property type="protein sequence ID" value="AMD86096.1"/>
    <property type="molecule type" value="Genomic_DNA"/>
</dbReference>
<dbReference type="GO" id="GO:0004803">
    <property type="term" value="F:transposase activity"/>
    <property type="evidence" value="ECO:0007669"/>
    <property type="project" value="TreeGrafter"/>
</dbReference>
<accession>A0AAX2H1A5</accession>
<dbReference type="GO" id="GO:0005829">
    <property type="term" value="C:cytosol"/>
    <property type="evidence" value="ECO:0007669"/>
    <property type="project" value="TreeGrafter"/>
</dbReference>
<sequence length="197" mass="23225">MTKGYKHLILEQRYAIKAYIQTKQTNKFMANELGVSESTISREISRNGGRKKYAPRIAQERADLKKERLKEVRKFTPEVEKIVRDKICNEQWSPKQIVGHYKNEKLKKKTGIEMVCAERIYQFVRKNKAAGGDIYEHMRHKLKKRARPVSGKYEVIKDKVSIDERPDVVNNPRLRSREKSIIFAAEIQLLSSRKKWH</sequence>
<keyword evidence="4" id="KW-1185">Reference proteome</keyword>
<dbReference type="InterPro" id="IPR051917">
    <property type="entry name" value="Transposase-Integrase"/>
</dbReference>
<organism evidence="3 5">
    <name type="scientific">Capnocytophaga haemolytica</name>
    <dbReference type="NCBI Taxonomy" id="45243"/>
    <lineage>
        <taxon>Bacteria</taxon>
        <taxon>Pseudomonadati</taxon>
        <taxon>Bacteroidota</taxon>
        <taxon>Flavobacteriia</taxon>
        <taxon>Flavobacteriales</taxon>
        <taxon>Flavobacteriaceae</taxon>
        <taxon>Capnocytophaga</taxon>
    </lineage>
</organism>
<evidence type="ECO:0000259" key="1">
    <source>
        <dbReference type="Pfam" id="PF13936"/>
    </source>
</evidence>
<gene>
    <name evidence="2" type="ORF">AXF12_11610</name>
    <name evidence="3" type="ORF">SAMEA44541418_01822</name>
</gene>
<name>A0AAX2H1A5_9FLAO</name>